<protein>
    <recommendedName>
        <fullName evidence="3">HEAT repeat domain-containing protein</fullName>
    </recommendedName>
</protein>
<evidence type="ECO:0000313" key="1">
    <source>
        <dbReference type="EMBL" id="GAA2713128.1"/>
    </source>
</evidence>
<sequence length="265" mass="28715">MAPIDTLLGVDFDGRPVDDPYDVIDEGLDDPRHRERVPGLVALVHDAAAPDLDRFIACIALLTWGETAGYEAVVAAAAEPRTTAWYDCSIDRKFSVDNTFAQLARAMAFDLSEDKGTRAARTEAVRALIRIADSEYFDEQLESVVGGCIQEPGVLDDVDDVVRRGLLRLSGDTRVIGFDLATQLVDLACAVSAADPRRAMRLAAEVLFVAPSDRALKHAEAIATGADGPDGKLFATHLQNVRNALHSFLTIRQHTAQNTDRTTTA</sequence>
<keyword evidence="2" id="KW-1185">Reference proteome</keyword>
<dbReference type="RefSeq" id="WP_344434356.1">
    <property type="nucleotide sequence ID" value="NZ_BAAASL010000006.1"/>
</dbReference>
<organism evidence="1 2">
    <name type="scientific">Streptomyces luteosporeus</name>
    <dbReference type="NCBI Taxonomy" id="173856"/>
    <lineage>
        <taxon>Bacteria</taxon>
        <taxon>Bacillati</taxon>
        <taxon>Actinomycetota</taxon>
        <taxon>Actinomycetes</taxon>
        <taxon>Kitasatosporales</taxon>
        <taxon>Streptomycetaceae</taxon>
        <taxon>Streptomyces</taxon>
    </lineage>
</organism>
<reference evidence="1 2" key="1">
    <citation type="journal article" date="2019" name="Int. J. Syst. Evol. Microbiol.">
        <title>The Global Catalogue of Microorganisms (GCM) 10K type strain sequencing project: providing services to taxonomists for standard genome sequencing and annotation.</title>
        <authorList>
            <consortium name="The Broad Institute Genomics Platform"/>
            <consortium name="The Broad Institute Genome Sequencing Center for Infectious Disease"/>
            <person name="Wu L."/>
            <person name="Ma J."/>
        </authorList>
    </citation>
    <scope>NUCLEOTIDE SEQUENCE [LARGE SCALE GENOMIC DNA]</scope>
    <source>
        <strain evidence="1 2">JCM 4542</strain>
    </source>
</reference>
<evidence type="ECO:0008006" key="3">
    <source>
        <dbReference type="Google" id="ProtNLM"/>
    </source>
</evidence>
<name>A0ABN3TNH4_9ACTN</name>
<proteinExistence type="predicted"/>
<evidence type="ECO:0000313" key="2">
    <source>
        <dbReference type="Proteomes" id="UP001500886"/>
    </source>
</evidence>
<gene>
    <name evidence="1" type="ORF">GCM10010315_18140</name>
</gene>
<dbReference type="Proteomes" id="UP001500886">
    <property type="component" value="Unassembled WGS sequence"/>
</dbReference>
<comment type="caution">
    <text evidence="1">The sequence shown here is derived from an EMBL/GenBank/DDBJ whole genome shotgun (WGS) entry which is preliminary data.</text>
</comment>
<accession>A0ABN3TNH4</accession>
<dbReference type="EMBL" id="BAAASL010000006">
    <property type="protein sequence ID" value="GAA2713128.1"/>
    <property type="molecule type" value="Genomic_DNA"/>
</dbReference>